<dbReference type="Proteomes" id="UP000289152">
    <property type="component" value="Unassembled WGS sequence"/>
</dbReference>
<sequence length="187" mass="20857">MALSSPYRARRRAVRPVGRKFNSERVAIHFRLEFDSPIVENVGSSLAPLSVMASIPVCKEKDPLDITEEDVTTFGQYHSDERSLQITVIGPMVESMFSNIGSDPSSIQSSCDRPPLRKTWDSSDEREDESSHHTQHNSVEGYYGSKFAIRLNIESDDGCRLIREALQSLKSGVQDSGAVERDGRHSS</sequence>
<feature type="region of interest" description="Disordered" evidence="1">
    <location>
        <begin position="100"/>
        <end position="137"/>
    </location>
</feature>
<accession>A0A4Q1BRG3</accession>
<feature type="compositionally biased region" description="Basic and acidic residues" evidence="1">
    <location>
        <begin position="114"/>
        <end position="123"/>
    </location>
</feature>
<evidence type="ECO:0000256" key="1">
    <source>
        <dbReference type="SAM" id="MobiDB-lite"/>
    </source>
</evidence>
<dbReference type="InParanoid" id="A0A4Q1BRG3"/>
<organism evidence="2 3">
    <name type="scientific">Tremella mesenterica</name>
    <name type="common">Jelly fungus</name>
    <dbReference type="NCBI Taxonomy" id="5217"/>
    <lineage>
        <taxon>Eukaryota</taxon>
        <taxon>Fungi</taxon>
        <taxon>Dikarya</taxon>
        <taxon>Basidiomycota</taxon>
        <taxon>Agaricomycotina</taxon>
        <taxon>Tremellomycetes</taxon>
        <taxon>Tremellales</taxon>
        <taxon>Tremellaceae</taxon>
        <taxon>Tremella</taxon>
    </lineage>
</organism>
<gene>
    <name evidence="2" type="ORF">M231_02206</name>
</gene>
<proteinExistence type="predicted"/>
<name>A0A4Q1BRG3_TREME</name>
<protein>
    <submittedName>
        <fullName evidence="2">Uncharacterized protein</fullName>
    </submittedName>
</protein>
<keyword evidence="3" id="KW-1185">Reference proteome</keyword>
<dbReference type="EMBL" id="SDIL01000017">
    <property type="protein sequence ID" value="RXK40554.1"/>
    <property type="molecule type" value="Genomic_DNA"/>
</dbReference>
<reference evidence="2 3" key="1">
    <citation type="submission" date="2016-06" db="EMBL/GenBank/DDBJ databases">
        <title>Evolution of pathogenesis and genome organization in the Tremellales.</title>
        <authorList>
            <person name="Cuomo C."/>
            <person name="Litvintseva A."/>
            <person name="Heitman J."/>
            <person name="Chen Y."/>
            <person name="Sun S."/>
            <person name="Springer D."/>
            <person name="Dromer F."/>
            <person name="Young S."/>
            <person name="Zeng Q."/>
            <person name="Chapman S."/>
            <person name="Gujja S."/>
            <person name="Saif S."/>
            <person name="Birren B."/>
        </authorList>
    </citation>
    <scope>NUCLEOTIDE SEQUENCE [LARGE SCALE GENOMIC DNA]</scope>
    <source>
        <strain evidence="2 3">ATCC 28783</strain>
    </source>
</reference>
<dbReference type="VEuPathDB" id="FungiDB:TREMEDRAFT_58269"/>
<evidence type="ECO:0000313" key="2">
    <source>
        <dbReference type="EMBL" id="RXK40554.1"/>
    </source>
</evidence>
<feature type="compositionally biased region" description="Polar residues" evidence="1">
    <location>
        <begin position="100"/>
        <end position="111"/>
    </location>
</feature>
<dbReference type="AlphaFoldDB" id="A0A4Q1BRG3"/>
<evidence type="ECO:0000313" key="3">
    <source>
        <dbReference type="Proteomes" id="UP000289152"/>
    </source>
</evidence>
<comment type="caution">
    <text evidence="2">The sequence shown here is derived from an EMBL/GenBank/DDBJ whole genome shotgun (WGS) entry which is preliminary data.</text>
</comment>